<protein>
    <submittedName>
        <fullName evidence="11">Uncharacterized protein</fullName>
    </submittedName>
</protein>
<feature type="repeat" description="Solcar" evidence="8">
    <location>
        <begin position="26"/>
        <end position="116"/>
    </location>
</feature>
<feature type="repeat" description="Solcar" evidence="8">
    <location>
        <begin position="169"/>
        <end position="278"/>
    </location>
</feature>
<dbReference type="SUPFAM" id="SSF103506">
    <property type="entry name" value="Mitochondrial carrier"/>
    <property type="match status" value="1"/>
</dbReference>
<evidence type="ECO:0000256" key="2">
    <source>
        <dbReference type="ARBA" id="ARBA00006375"/>
    </source>
</evidence>
<dbReference type="Pfam" id="PF00153">
    <property type="entry name" value="Mito_carr"/>
    <property type="match status" value="3"/>
</dbReference>
<evidence type="ECO:0000256" key="4">
    <source>
        <dbReference type="ARBA" id="ARBA00022692"/>
    </source>
</evidence>
<keyword evidence="6" id="KW-1133">Transmembrane helix</keyword>
<feature type="repeat" description="Solcar" evidence="8">
    <location>
        <begin position="287"/>
        <end position="379"/>
    </location>
</feature>
<evidence type="ECO:0000256" key="6">
    <source>
        <dbReference type="ARBA" id="ARBA00022989"/>
    </source>
</evidence>
<evidence type="ECO:0000256" key="7">
    <source>
        <dbReference type="ARBA" id="ARBA00023136"/>
    </source>
</evidence>
<sequence length="385" mass="38648">MPPPPAASASTTVTATTAASPPHVGLSILVSGLSVSCATLCTNPLDVLKVRLQVMAPEVRPAAGPRETPVGMVGTFVHLVRREGPAALWKGLAPSLVRALCYGGLRLGLYQPIVAGIESQRSHGEGGGSGDSAGRSTGVHYEQTVRGSGSGGGYADGKEGGRGAPSTQTDMTTKIAAGCASGAFAAALLNPTELLKTRLMADARTAAAGTAQGSAAAASGGIAAATHHVAPRGTGSTLAAIVRHEGIGGLWKGAGMSMTRSAVLTASQCATYDEVKRALVAATGASDGLGTHLCASMLTGLVTTTVTNPVDMIKTQMYMDTRGAGSPGFRAMGGAFGAMQLVLARHGLAGLMRGWGANYLRLGPQTVITFVALEKFRAAAGLSAL</sequence>
<reference evidence="11" key="1">
    <citation type="submission" date="2021-01" db="EMBL/GenBank/DDBJ databases">
        <authorList>
            <person name="Corre E."/>
            <person name="Pelletier E."/>
            <person name="Niang G."/>
            <person name="Scheremetjew M."/>
            <person name="Finn R."/>
            <person name="Kale V."/>
            <person name="Holt S."/>
            <person name="Cochrane G."/>
            <person name="Meng A."/>
            <person name="Brown T."/>
            <person name="Cohen L."/>
        </authorList>
    </citation>
    <scope>NUCLEOTIDE SEQUENCE</scope>
    <source>
        <strain evidence="11">SL-175</strain>
    </source>
</reference>
<dbReference type="Gene3D" id="1.50.40.10">
    <property type="entry name" value="Mitochondrial carrier domain"/>
    <property type="match status" value="1"/>
</dbReference>
<keyword evidence="7 8" id="KW-0472">Membrane</keyword>
<accession>A0A7S0X9L3</accession>
<organism evidence="11">
    <name type="scientific">Mantoniella antarctica</name>
    <dbReference type="NCBI Taxonomy" id="81844"/>
    <lineage>
        <taxon>Eukaryota</taxon>
        <taxon>Viridiplantae</taxon>
        <taxon>Chlorophyta</taxon>
        <taxon>Mamiellophyceae</taxon>
        <taxon>Mamiellales</taxon>
        <taxon>Mamiellaceae</taxon>
        <taxon>Mantoniella</taxon>
    </lineage>
</organism>
<dbReference type="AlphaFoldDB" id="A0A7S0X9L3"/>
<keyword evidence="4 8" id="KW-0812">Transmembrane</keyword>
<evidence type="ECO:0000256" key="10">
    <source>
        <dbReference type="SAM" id="MobiDB-lite"/>
    </source>
</evidence>
<evidence type="ECO:0000256" key="9">
    <source>
        <dbReference type="RuleBase" id="RU000488"/>
    </source>
</evidence>
<evidence type="ECO:0000313" key="11">
    <source>
        <dbReference type="EMBL" id="CAD8710762.1"/>
    </source>
</evidence>
<evidence type="ECO:0000256" key="3">
    <source>
        <dbReference type="ARBA" id="ARBA00022448"/>
    </source>
</evidence>
<evidence type="ECO:0000256" key="1">
    <source>
        <dbReference type="ARBA" id="ARBA00004141"/>
    </source>
</evidence>
<dbReference type="PANTHER" id="PTHR45618">
    <property type="entry name" value="MITOCHONDRIAL DICARBOXYLATE CARRIER-RELATED"/>
    <property type="match status" value="1"/>
</dbReference>
<gene>
    <name evidence="11" type="ORF">MANT1106_LOCUS13448</name>
</gene>
<dbReference type="InterPro" id="IPR018108">
    <property type="entry name" value="MCP_transmembrane"/>
</dbReference>
<name>A0A7S0X9L3_9CHLO</name>
<comment type="subcellular location">
    <subcellularLocation>
        <location evidence="1">Membrane</location>
        <topology evidence="1">Multi-pass membrane protein</topology>
    </subcellularLocation>
</comment>
<evidence type="ECO:0000256" key="8">
    <source>
        <dbReference type="PROSITE-ProRule" id="PRU00282"/>
    </source>
</evidence>
<dbReference type="PROSITE" id="PS50920">
    <property type="entry name" value="SOLCAR"/>
    <property type="match status" value="3"/>
</dbReference>
<feature type="region of interest" description="Disordered" evidence="10">
    <location>
        <begin position="120"/>
        <end position="169"/>
    </location>
</feature>
<comment type="similarity">
    <text evidence="2 9">Belongs to the mitochondrial carrier (TC 2.A.29) family.</text>
</comment>
<evidence type="ECO:0000256" key="5">
    <source>
        <dbReference type="ARBA" id="ARBA00022737"/>
    </source>
</evidence>
<proteinExistence type="inferred from homology"/>
<dbReference type="InterPro" id="IPR050391">
    <property type="entry name" value="Mito_Metabolite_Transporter"/>
</dbReference>
<keyword evidence="3 9" id="KW-0813">Transport</keyword>
<dbReference type="EMBL" id="HBFC01022399">
    <property type="protein sequence ID" value="CAD8710762.1"/>
    <property type="molecule type" value="Transcribed_RNA"/>
</dbReference>
<dbReference type="GO" id="GO:0016020">
    <property type="term" value="C:membrane"/>
    <property type="evidence" value="ECO:0007669"/>
    <property type="project" value="UniProtKB-SubCell"/>
</dbReference>
<keyword evidence="5" id="KW-0677">Repeat</keyword>
<dbReference type="InterPro" id="IPR023395">
    <property type="entry name" value="MCP_dom_sf"/>
</dbReference>